<evidence type="ECO:0008006" key="3">
    <source>
        <dbReference type="Google" id="ProtNLM"/>
    </source>
</evidence>
<accession>A0ABN9XAF7</accession>
<proteinExistence type="predicted"/>
<comment type="caution">
    <text evidence="1">The sequence shown here is derived from an EMBL/GenBank/DDBJ whole genome shotgun (WGS) entry which is preliminary data.</text>
</comment>
<name>A0ABN9XAF7_9DINO</name>
<feature type="non-terminal residue" evidence="1">
    <location>
        <position position="269"/>
    </location>
</feature>
<evidence type="ECO:0000313" key="2">
    <source>
        <dbReference type="Proteomes" id="UP001189429"/>
    </source>
</evidence>
<keyword evidence="2" id="KW-1185">Reference proteome</keyword>
<protein>
    <recommendedName>
        <fullName evidence="3">Reverse transcriptase domain-containing protein</fullName>
    </recommendedName>
</protein>
<dbReference type="Proteomes" id="UP001189429">
    <property type="component" value="Unassembled WGS sequence"/>
</dbReference>
<gene>
    <name evidence="1" type="ORF">PCOR1329_LOCUS73950</name>
</gene>
<organism evidence="1 2">
    <name type="scientific">Prorocentrum cordatum</name>
    <dbReference type="NCBI Taxonomy" id="2364126"/>
    <lineage>
        <taxon>Eukaryota</taxon>
        <taxon>Sar</taxon>
        <taxon>Alveolata</taxon>
        <taxon>Dinophyceae</taxon>
        <taxon>Prorocentrales</taxon>
        <taxon>Prorocentraceae</taxon>
        <taxon>Prorocentrum</taxon>
    </lineage>
</organism>
<reference evidence="1" key="1">
    <citation type="submission" date="2023-10" db="EMBL/GenBank/DDBJ databases">
        <authorList>
            <person name="Chen Y."/>
            <person name="Shah S."/>
            <person name="Dougan E. K."/>
            <person name="Thang M."/>
            <person name="Chan C."/>
        </authorList>
    </citation>
    <scope>NUCLEOTIDE SEQUENCE [LARGE SCALE GENOMIC DNA]</scope>
</reference>
<evidence type="ECO:0000313" key="1">
    <source>
        <dbReference type="EMBL" id="CAK0895099.1"/>
    </source>
</evidence>
<dbReference type="EMBL" id="CAUYUJ010019990">
    <property type="protein sequence ID" value="CAK0895099.1"/>
    <property type="molecule type" value="Genomic_DNA"/>
</dbReference>
<sequence length="269" mass="30241">MTDAVCLAAAACGRGPPARKVPELPEGRELVQTLRALAARRRVTRDGVERAIYNKDIVRNLREISTANRALQRCLHEAGNPRVRAPRRAQPVPIHNQLMNAEGEIEDDPLRIKELLEREYGNTFRASDGEEPVGISAYLTHFTTEDFSALCDMKAMKAPGMGGVVAEVLQALDSGFLASLAAVFENRFRGVPEYARDQAWPKHIIQLMKKKGDKHALKGYRYACRIFSMRMLTEKAREWNSPIFIVGGDIEAAFDRVSHRSVEETLRRE</sequence>